<evidence type="ECO:0000256" key="7">
    <source>
        <dbReference type="ARBA" id="ARBA00047989"/>
    </source>
</evidence>
<dbReference type="AlphaFoldDB" id="A0A316I5S6"/>
<dbReference type="Gene3D" id="3.60.140.10">
    <property type="entry name" value="CNF1/YfiH-like putative cysteine hydrolases"/>
    <property type="match status" value="1"/>
</dbReference>
<comment type="catalytic activity">
    <reaction evidence="9">
        <text>S-methyl-5'-thioadenosine + phosphate = 5-(methylsulfanyl)-alpha-D-ribose 1-phosphate + adenine</text>
        <dbReference type="Rhea" id="RHEA:11852"/>
        <dbReference type="ChEBI" id="CHEBI:16708"/>
        <dbReference type="ChEBI" id="CHEBI:17509"/>
        <dbReference type="ChEBI" id="CHEBI:43474"/>
        <dbReference type="ChEBI" id="CHEBI:58533"/>
        <dbReference type="EC" id="2.4.2.28"/>
    </reaction>
    <physiologicalReaction direction="left-to-right" evidence="9">
        <dbReference type="Rhea" id="RHEA:11853"/>
    </physiologicalReaction>
</comment>
<dbReference type="EMBL" id="QGHC01000005">
    <property type="protein sequence ID" value="PWK88616.1"/>
    <property type="molecule type" value="Genomic_DNA"/>
</dbReference>
<evidence type="ECO:0000313" key="11">
    <source>
        <dbReference type="EMBL" id="PWK88616.1"/>
    </source>
</evidence>
<keyword evidence="5" id="KW-0378">Hydrolase</keyword>
<evidence type="ECO:0000256" key="10">
    <source>
        <dbReference type="RuleBase" id="RU361274"/>
    </source>
</evidence>
<evidence type="ECO:0000313" key="12">
    <source>
        <dbReference type="Proteomes" id="UP000245812"/>
    </source>
</evidence>
<proteinExistence type="inferred from homology"/>
<sequence length="252" mass="26086">MSGAWLAPDWPAPARVRAAVSTRFGPGVSAPPFERFNLGARNGDDPAAVAANRAALAAALGLPRAPHWLRQVHGVDVAEVDAGAGGEPCADAAVTRRAGEPLAILTADCLPVLFCAADGGAAGAAHAGWRGLAAGVLEATVRALRVPGVELLAWLGPCIGAASYEVGEEVRAAFVDADAGAAAAFAPTRPGHWLCDLAQLARRRLHALDVRAVYGGGFDTRADARFYSWRRDGASSGRFASLVWLEPETPPR</sequence>
<evidence type="ECO:0000256" key="5">
    <source>
        <dbReference type="ARBA" id="ARBA00022801"/>
    </source>
</evidence>
<dbReference type="OrthoDB" id="4279at2"/>
<dbReference type="InterPro" id="IPR011324">
    <property type="entry name" value="Cytotoxic_necrot_fac-like_cat"/>
</dbReference>
<accession>A0A316I5S6</accession>
<dbReference type="GO" id="GO:0017061">
    <property type="term" value="F:S-methyl-5-thioadenosine phosphorylase activity"/>
    <property type="evidence" value="ECO:0007669"/>
    <property type="project" value="UniProtKB-EC"/>
</dbReference>
<dbReference type="GO" id="GO:0005507">
    <property type="term" value="F:copper ion binding"/>
    <property type="evidence" value="ECO:0007669"/>
    <property type="project" value="TreeGrafter"/>
</dbReference>
<comment type="similarity">
    <text evidence="2 10">Belongs to the purine nucleoside phosphorylase YfiH/LACC1 family.</text>
</comment>
<comment type="catalytic activity">
    <reaction evidence="8">
        <text>adenosine + phosphate = alpha-D-ribose 1-phosphate + adenine</text>
        <dbReference type="Rhea" id="RHEA:27642"/>
        <dbReference type="ChEBI" id="CHEBI:16335"/>
        <dbReference type="ChEBI" id="CHEBI:16708"/>
        <dbReference type="ChEBI" id="CHEBI:43474"/>
        <dbReference type="ChEBI" id="CHEBI:57720"/>
        <dbReference type="EC" id="2.4.2.1"/>
    </reaction>
    <physiologicalReaction direction="left-to-right" evidence="8">
        <dbReference type="Rhea" id="RHEA:27643"/>
    </physiologicalReaction>
</comment>
<dbReference type="GO" id="GO:0016787">
    <property type="term" value="F:hydrolase activity"/>
    <property type="evidence" value="ECO:0007669"/>
    <property type="project" value="UniProtKB-KW"/>
</dbReference>
<keyword evidence="3" id="KW-0808">Transferase</keyword>
<keyword evidence="12" id="KW-1185">Reference proteome</keyword>
<protein>
    <recommendedName>
        <fullName evidence="10">Purine nucleoside phosphorylase</fullName>
    </recommendedName>
</protein>
<comment type="catalytic activity">
    <reaction evidence="7">
        <text>adenosine + H2O + H(+) = inosine + NH4(+)</text>
        <dbReference type="Rhea" id="RHEA:24408"/>
        <dbReference type="ChEBI" id="CHEBI:15377"/>
        <dbReference type="ChEBI" id="CHEBI:15378"/>
        <dbReference type="ChEBI" id="CHEBI:16335"/>
        <dbReference type="ChEBI" id="CHEBI:17596"/>
        <dbReference type="ChEBI" id="CHEBI:28938"/>
        <dbReference type="EC" id="3.5.4.4"/>
    </reaction>
    <physiologicalReaction direction="left-to-right" evidence="7">
        <dbReference type="Rhea" id="RHEA:24409"/>
    </physiologicalReaction>
</comment>
<dbReference type="NCBIfam" id="TIGR00726">
    <property type="entry name" value="peptidoglycan editing factor PgeF"/>
    <property type="match status" value="1"/>
</dbReference>
<dbReference type="PANTHER" id="PTHR30616:SF2">
    <property type="entry name" value="PURINE NUCLEOSIDE PHOSPHORYLASE LACC1"/>
    <property type="match status" value="1"/>
</dbReference>
<dbReference type="CDD" id="cd16833">
    <property type="entry name" value="YfiH"/>
    <property type="match status" value="1"/>
</dbReference>
<evidence type="ECO:0000256" key="8">
    <source>
        <dbReference type="ARBA" id="ARBA00048968"/>
    </source>
</evidence>
<name>A0A316I5S6_9GAMM</name>
<keyword evidence="4" id="KW-0479">Metal-binding</keyword>
<dbReference type="InterPro" id="IPR003730">
    <property type="entry name" value="Cu_polyphenol_OxRdtase"/>
</dbReference>
<evidence type="ECO:0000256" key="9">
    <source>
        <dbReference type="ARBA" id="ARBA00049893"/>
    </source>
</evidence>
<dbReference type="Proteomes" id="UP000245812">
    <property type="component" value="Unassembled WGS sequence"/>
</dbReference>
<evidence type="ECO:0000256" key="3">
    <source>
        <dbReference type="ARBA" id="ARBA00022679"/>
    </source>
</evidence>
<reference evidence="11 12" key="1">
    <citation type="submission" date="2018-05" db="EMBL/GenBank/DDBJ databases">
        <title>Genomic Encyclopedia of Type Strains, Phase IV (KMG-IV): sequencing the most valuable type-strain genomes for metagenomic binning, comparative biology and taxonomic classification.</title>
        <authorList>
            <person name="Goeker M."/>
        </authorList>
    </citation>
    <scope>NUCLEOTIDE SEQUENCE [LARGE SCALE GENOMIC DNA]</scope>
    <source>
        <strain evidence="11 12">DSM 14263</strain>
    </source>
</reference>
<evidence type="ECO:0000256" key="1">
    <source>
        <dbReference type="ARBA" id="ARBA00000553"/>
    </source>
</evidence>
<evidence type="ECO:0000256" key="6">
    <source>
        <dbReference type="ARBA" id="ARBA00022833"/>
    </source>
</evidence>
<evidence type="ECO:0000256" key="4">
    <source>
        <dbReference type="ARBA" id="ARBA00022723"/>
    </source>
</evidence>
<evidence type="ECO:0000256" key="2">
    <source>
        <dbReference type="ARBA" id="ARBA00007353"/>
    </source>
</evidence>
<comment type="catalytic activity">
    <reaction evidence="1">
        <text>inosine + phosphate = alpha-D-ribose 1-phosphate + hypoxanthine</text>
        <dbReference type="Rhea" id="RHEA:27646"/>
        <dbReference type="ChEBI" id="CHEBI:17368"/>
        <dbReference type="ChEBI" id="CHEBI:17596"/>
        <dbReference type="ChEBI" id="CHEBI:43474"/>
        <dbReference type="ChEBI" id="CHEBI:57720"/>
        <dbReference type="EC" id="2.4.2.1"/>
    </reaction>
    <physiologicalReaction direction="left-to-right" evidence="1">
        <dbReference type="Rhea" id="RHEA:27647"/>
    </physiologicalReaction>
</comment>
<dbReference type="Pfam" id="PF02578">
    <property type="entry name" value="Cu-oxidase_4"/>
    <property type="match status" value="1"/>
</dbReference>
<organism evidence="11 12">
    <name type="scientific">Fulvimonas soli</name>
    <dbReference type="NCBI Taxonomy" id="155197"/>
    <lineage>
        <taxon>Bacteria</taxon>
        <taxon>Pseudomonadati</taxon>
        <taxon>Pseudomonadota</taxon>
        <taxon>Gammaproteobacteria</taxon>
        <taxon>Lysobacterales</taxon>
        <taxon>Rhodanobacteraceae</taxon>
        <taxon>Fulvimonas</taxon>
    </lineage>
</organism>
<keyword evidence="6" id="KW-0862">Zinc</keyword>
<dbReference type="RefSeq" id="WP_109723230.1">
    <property type="nucleotide sequence ID" value="NZ_MSZV01000129.1"/>
</dbReference>
<dbReference type="SUPFAM" id="SSF64438">
    <property type="entry name" value="CNF1/YfiH-like putative cysteine hydrolases"/>
    <property type="match status" value="1"/>
</dbReference>
<comment type="caution">
    <text evidence="11">The sequence shown here is derived from an EMBL/GenBank/DDBJ whole genome shotgun (WGS) entry which is preliminary data.</text>
</comment>
<dbReference type="InterPro" id="IPR038371">
    <property type="entry name" value="Cu_polyphenol_OxRdtase_sf"/>
</dbReference>
<dbReference type="PANTHER" id="PTHR30616">
    <property type="entry name" value="UNCHARACTERIZED PROTEIN YFIH"/>
    <property type="match status" value="1"/>
</dbReference>
<gene>
    <name evidence="11" type="ORF">C7456_105147</name>
</gene>